<evidence type="ECO:0000256" key="6">
    <source>
        <dbReference type="ARBA" id="ARBA00023288"/>
    </source>
</evidence>
<evidence type="ECO:0000259" key="11">
    <source>
        <dbReference type="PROSITE" id="PS50021"/>
    </source>
</evidence>
<dbReference type="InterPro" id="IPR008936">
    <property type="entry name" value="Rho_GTPase_activation_prot"/>
</dbReference>
<dbReference type="PANTHER" id="PTHR14149">
    <property type="entry name" value="RAS GTPASE-ACTIVATING PROTEIN WITH IQ MOTIF"/>
    <property type="match status" value="1"/>
</dbReference>
<feature type="transmembrane region" description="Helical" evidence="9">
    <location>
        <begin position="1799"/>
        <end position="1821"/>
    </location>
</feature>
<dbReference type="CDD" id="cd12206">
    <property type="entry name" value="RasGAP_IQGAP_related"/>
    <property type="match status" value="1"/>
</dbReference>
<evidence type="ECO:0008006" key="14">
    <source>
        <dbReference type="Google" id="ProtNLM"/>
    </source>
</evidence>
<dbReference type="InterPro" id="IPR001715">
    <property type="entry name" value="CH_dom"/>
</dbReference>
<feature type="region of interest" description="Disordered" evidence="8">
    <location>
        <begin position="33"/>
        <end position="60"/>
    </location>
</feature>
<dbReference type="RefSeq" id="XP_041139431.1">
    <property type="nucleotide sequence ID" value="XM_041281640.1"/>
</dbReference>
<feature type="region of interest" description="Disordered" evidence="8">
    <location>
        <begin position="122"/>
        <end position="147"/>
    </location>
</feature>
<dbReference type="GeneID" id="64575051"/>
<keyword evidence="3 9" id="KW-1133">Transmembrane helix</keyword>
<dbReference type="PANTHER" id="PTHR14149:SF14">
    <property type="entry name" value="CALPONIN-HOMOLOGY (CH) DOMAIN-CONTAINING PROTEIN"/>
    <property type="match status" value="1"/>
</dbReference>
<dbReference type="PROSITE" id="PS50018">
    <property type="entry name" value="RAS_GTPASE_ACTIV_2"/>
    <property type="match status" value="1"/>
</dbReference>
<proteinExistence type="predicted"/>
<name>A0A871RGS7_DEKBR</name>
<dbReference type="GO" id="GO:0110085">
    <property type="term" value="C:mitotic actomyosin contractile ring"/>
    <property type="evidence" value="ECO:0007669"/>
    <property type="project" value="TreeGrafter"/>
</dbReference>
<keyword evidence="2 9" id="KW-0812">Transmembrane</keyword>
<evidence type="ECO:0000256" key="9">
    <source>
        <dbReference type="SAM" id="Phobius"/>
    </source>
</evidence>
<feature type="region of interest" description="Disordered" evidence="8">
    <location>
        <begin position="720"/>
        <end position="746"/>
    </location>
</feature>
<feature type="region of interest" description="Disordered" evidence="8">
    <location>
        <begin position="464"/>
        <end position="484"/>
    </location>
</feature>
<dbReference type="SUPFAM" id="SSF143885">
    <property type="entry name" value="RGC domain-like"/>
    <property type="match status" value="1"/>
</dbReference>
<dbReference type="Pfam" id="PF03836">
    <property type="entry name" value="RasGAP_C"/>
    <property type="match status" value="1"/>
</dbReference>
<evidence type="ECO:0000256" key="1">
    <source>
        <dbReference type="ARBA" id="ARBA00004141"/>
    </source>
</evidence>
<evidence type="ECO:0000256" key="3">
    <source>
        <dbReference type="ARBA" id="ARBA00022989"/>
    </source>
</evidence>
<dbReference type="InterPro" id="IPR036872">
    <property type="entry name" value="CH_dom_sf"/>
</dbReference>
<dbReference type="SUPFAM" id="SSF48350">
    <property type="entry name" value="GTPase activation domain, GAP"/>
    <property type="match status" value="1"/>
</dbReference>
<dbReference type="SMART" id="SM00033">
    <property type="entry name" value="CH"/>
    <property type="match status" value="1"/>
</dbReference>
<dbReference type="GO" id="GO:0019706">
    <property type="term" value="F:protein-cysteine S-palmitoyltransferase activity"/>
    <property type="evidence" value="ECO:0007669"/>
    <property type="project" value="UniProtKB-EC"/>
</dbReference>
<dbReference type="GO" id="GO:0016020">
    <property type="term" value="C:membrane"/>
    <property type="evidence" value="ECO:0007669"/>
    <property type="project" value="UniProtKB-SubCell"/>
</dbReference>
<feature type="domain" description="Ras-GAP" evidence="10">
    <location>
        <begin position="1105"/>
        <end position="1274"/>
    </location>
</feature>
<feature type="transmembrane region" description="Helical" evidence="9">
    <location>
        <begin position="1764"/>
        <end position="1787"/>
    </location>
</feature>
<evidence type="ECO:0000256" key="8">
    <source>
        <dbReference type="SAM" id="MobiDB-lite"/>
    </source>
</evidence>
<comment type="subcellular location">
    <subcellularLocation>
        <location evidence="1">Membrane</location>
        <topology evidence="1">Multi-pass membrane protein</topology>
    </subcellularLocation>
</comment>
<dbReference type="Pfam" id="PF00307">
    <property type="entry name" value="CH"/>
    <property type="match status" value="1"/>
</dbReference>
<dbReference type="PROSITE" id="PS50096">
    <property type="entry name" value="IQ"/>
    <property type="match status" value="2"/>
</dbReference>
<protein>
    <recommendedName>
        <fullName evidence="14">Protein S-acyltransferase</fullName>
    </recommendedName>
</protein>
<dbReference type="Pfam" id="PF00616">
    <property type="entry name" value="RasGAP"/>
    <property type="match status" value="1"/>
</dbReference>
<organism evidence="12 13">
    <name type="scientific">Dekkera bruxellensis</name>
    <name type="common">Brettanomyces custersii</name>
    <dbReference type="NCBI Taxonomy" id="5007"/>
    <lineage>
        <taxon>Eukaryota</taxon>
        <taxon>Fungi</taxon>
        <taxon>Dikarya</taxon>
        <taxon>Ascomycota</taxon>
        <taxon>Saccharomycotina</taxon>
        <taxon>Pichiomycetes</taxon>
        <taxon>Pichiales</taxon>
        <taxon>Pichiaceae</taxon>
        <taxon>Brettanomyces</taxon>
    </lineage>
</organism>
<dbReference type="Gene3D" id="1.10.506.10">
    <property type="entry name" value="GTPase Activation - p120gap, domain 1"/>
    <property type="match status" value="1"/>
</dbReference>
<dbReference type="Pfam" id="PF01529">
    <property type="entry name" value="DHHC"/>
    <property type="match status" value="1"/>
</dbReference>
<reference evidence="12" key="1">
    <citation type="submission" date="2020-10" db="EMBL/GenBank/DDBJ databases">
        <authorList>
            <person name="Palmer J.M."/>
        </authorList>
    </citation>
    <scope>NUCLEOTIDE SEQUENCE</scope>
    <source>
        <strain evidence="12">UCD 2041</strain>
    </source>
</reference>
<dbReference type="PROSITE" id="PS50216">
    <property type="entry name" value="DHHC"/>
    <property type="match status" value="1"/>
</dbReference>
<evidence type="ECO:0000256" key="2">
    <source>
        <dbReference type="ARBA" id="ARBA00022692"/>
    </source>
</evidence>
<gene>
    <name evidence="12" type="ORF">BRETT_003127</name>
</gene>
<feature type="compositionally biased region" description="Polar residues" evidence="8">
    <location>
        <begin position="37"/>
        <end position="52"/>
    </location>
</feature>
<dbReference type="Gene3D" id="1.10.418.10">
    <property type="entry name" value="Calponin-like domain"/>
    <property type="match status" value="1"/>
</dbReference>
<dbReference type="PROSITE" id="PS50021">
    <property type="entry name" value="CH"/>
    <property type="match status" value="1"/>
</dbReference>
<dbReference type="InterPro" id="IPR001594">
    <property type="entry name" value="Palmitoyltrfase_DHHC"/>
</dbReference>
<dbReference type="GO" id="GO:1903479">
    <property type="term" value="P:mitotic actomyosin contractile ring assembly actin filament organization"/>
    <property type="evidence" value="ECO:0007669"/>
    <property type="project" value="TreeGrafter"/>
</dbReference>
<evidence type="ECO:0000256" key="4">
    <source>
        <dbReference type="ARBA" id="ARBA00023136"/>
    </source>
</evidence>
<evidence type="ECO:0000256" key="5">
    <source>
        <dbReference type="ARBA" id="ARBA00023139"/>
    </source>
</evidence>
<accession>A0A871RGS7</accession>
<evidence type="ECO:0000259" key="10">
    <source>
        <dbReference type="PROSITE" id="PS50018"/>
    </source>
</evidence>
<dbReference type="GO" id="GO:0005516">
    <property type="term" value="F:calmodulin binding"/>
    <property type="evidence" value="ECO:0007669"/>
    <property type="project" value="TreeGrafter"/>
</dbReference>
<dbReference type="SUPFAM" id="SSF47576">
    <property type="entry name" value="Calponin-homology domain, CH-domain"/>
    <property type="match status" value="1"/>
</dbReference>
<dbReference type="InterPro" id="IPR000593">
    <property type="entry name" value="RasGAP_C"/>
</dbReference>
<keyword evidence="4 9" id="KW-0472">Membrane</keyword>
<dbReference type="OrthoDB" id="775356at2759"/>
<feature type="compositionally biased region" description="Basic and acidic residues" evidence="8">
    <location>
        <begin position="122"/>
        <end position="137"/>
    </location>
</feature>
<dbReference type="EMBL" id="CP063137">
    <property type="protein sequence ID" value="QOU22938.1"/>
    <property type="molecule type" value="Genomic_DNA"/>
</dbReference>
<evidence type="ECO:0000256" key="7">
    <source>
        <dbReference type="ARBA" id="ARBA00048048"/>
    </source>
</evidence>
<dbReference type="GO" id="GO:0051015">
    <property type="term" value="F:actin filament binding"/>
    <property type="evidence" value="ECO:0007669"/>
    <property type="project" value="TreeGrafter"/>
</dbReference>
<sequence length="1941" mass="223258">MPEYSRPKRDSRKNLASKYLSAIGSPEILYSTPLKPINNSNINNGAVSPKSSQDIDKNDPSTIEEKFSNVNTRNRCVPAVKRLILQKEQDTITNNAENFYPLPDSKLSKAKFAGFQKSTIHVEKRRGSNPSKSERGRMNKITHGISGSPSLKNLNKLKIIESQLNTRKVSNNNQRSVSGLQHKLKMTRDKSHHGFRPVFEEATASSIKEQSKLDFICRLLEVKNWIEEVLSGHLGFDEGHISEFQDYFRNGVLLAEIVKTLDSSAISHIYYGQGNVQGKYTTKKGLYFKFTENIVQFLDYLKKMHMPEMFIFETRDLFEMKNFPKVIFCVQALSYMMAMRGKGPQLHHISTDEIKIDASEIKKVEGQTRGLKIPNFSNIYDGIRVNVGKDIEPLALVKEGKSEIINNDLSASENVSDVDNTSVLGTSSLEKNVSEEAPELSKDISFMQSSLNDSFSEQQKFINNDEEDNDGNENSNADDGNSFDDYSLVLEDPELKAADTTRARILFRDYNPTVNIDMDEIEKKYNALIEQDDDFDVTGNVNVTIQSFVDSDSPDISRVDGSFPVENLVTFQSLARGALVRYALFVDKFMLKVFTPDLISFQSLVRGMLLRKRLNCDGKQVLYPHHSRDLRAESLIDDDTIKAKSQLASTSPEIVLLQSFVRGLVLRSQLHELKRKLLAQNKQLTLLQGIIRGKQLRKRLAGKLGLSKNMKVIIRKGHEIPKSGSHLSGRKRRPVSQHGHQSKNGEVRAKLGQSNVLLCGFSAIARGCLTRRKISIIRYWLHRNMRDVLTVQSVFRGVLTRFYIEMDLEMLEQYSSQITELQACIKGATVRTHIKARATWFSSPVNIKKIVFLQNFVRNCIAAHDYKSLINERNPPLKAVKNYVGLLNGSDVELEDEISIERYKKRIATESQRIGKWEHDLKQLGLKLQLLKRNKISLEEVVKFKNDNLNLTEYSENLTDIMKSSLSSDPNKLLGKACKSLQELYGKIFYLLQTQPKYFSELLTNMEFRGLRNEEKTLEGHIENWLLKVFNFGIVTVSTPTAPNREEFLLMKLILYTATDYFDEIDTDTAFHNFLKQRQVLTYDKMGHWEMLLIAYINLPQQRLFAKNLFSNLILRITSDSDAWYESDPSKIYKALLVKDEENGKITLKNLNMEDPIDDPDTRQQFVKNLSGLREASYDTMKIIGDSVSKLPLYLRSICREIYLQLRDQFPGESEKYYLSAVGSVFLKCYVLPLFIKPSNYSIDIAGISDEFETVEKVMGNLEQVACVLNQLVSMRPFSSTNMYLQPLNPFIAEFSEGVRLIIKEIINVESIDECYQMNSVYDDVVSHEKPTLRMDSDDVLLILRYIRSNIEQIAPERNDYLRYLLIGARELSPNHSKLDIKNGLLDIVLEPVTEGTDSNDLETKALIMEAKRYVIYILQVQDGENLLDLLLSEISPQNELKFKEIVKREKKSIKNVNGLDAVLEKQALDDIYNSTYPQVKKHAIELILELEGKGVVTRSNCYQELLNDIAKDIKHKKLQKDDRERRLKVVVDTLTKLTQKEKTCSKLYSEYIKDIDRAMLKLQDESANRKKSFISRLFSRQYYYQLSVKRKKGYIPRFGSFKYNGKYLEEKCILDSITSTSHAHIRVNRVDFMFSSERQGEFIVDVSNNSVGIFGQETVTLDDLLNLQYESKKQPGSPLECSLLCLPDYKDGDVISPPSFLVNNTVTVTHNGLYRFCRKCKVWKPDRCHHCSSCNKCVLRMDHHCPWFAECIGFRNHKFFVQFLGYSALFCITIAVVTGWANYRFFITETLSMDDFSFHILFAFFTSIMFGLCLLIFSIFTDYQLLKNRTTIESYESQSYRYRQNSHTLGNIFDNGSKRNWCSIMGNTIIEWLLPIRRHSIYGYNDGLRYEVNERLYRKMQEDAVIQKRLSNKLQKYKLKQSKVREDAVRPFIGNSGYIH</sequence>
<reference evidence="12" key="2">
    <citation type="journal article" name="BMC Genomics">
        <title>New genome assemblies reveal patterns of domestication and adaptation across Brettanomyces (Dekkera) species.</title>
        <authorList>
            <person name="Roach M.J."/>
            <person name="Borneman A.R."/>
        </authorList>
    </citation>
    <scope>NUCLEOTIDE SEQUENCE</scope>
    <source>
        <strain evidence="12">UCD 2041</strain>
    </source>
</reference>
<evidence type="ECO:0000313" key="13">
    <source>
        <dbReference type="Proteomes" id="UP000663131"/>
    </source>
</evidence>
<dbReference type="KEGG" id="bbrx:BRETT_003127"/>
<feature type="domain" description="Calponin-homology (CH)" evidence="11">
    <location>
        <begin position="216"/>
        <end position="337"/>
    </location>
</feature>
<dbReference type="InterPro" id="IPR001936">
    <property type="entry name" value="RasGAP_dom"/>
</dbReference>
<evidence type="ECO:0000313" key="12">
    <source>
        <dbReference type="EMBL" id="QOU22938.1"/>
    </source>
</evidence>
<dbReference type="Proteomes" id="UP000663131">
    <property type="component" value="Chromosome 9"/>
</dbReference>
<keyword evidence="6" id="KW-0449">Lipoprotein</keyword>
<dbReference type="GO" id="GO:0005096">
    <property type="term" value="F:GTPase activator activity"/>
    <property type="evidence" value="ECO:0007669"/>
    <property type="project" value="TreeGrafter"/>
</dbReference>
<comment type="catalytic activity">
    <reaction evidence="7">
        <text>L-cysteinyl-[protein] + hexadecanoyl-CoA = S-hexadecanoyl-L-cysteinyl-[protein] + CoA</text>
        <dbReference type="Rhea" id="RHEA:36683"/>
        <dbReference type="Rhea" id="RHEA-COMP:10131"/>
        <dbReference type="Rhea" id="RHEA-COMP:11032"/>
        <dbReference type="ChEBI" id="CHEBI:29950"/>
        <dbReference type="ChEBI" id="CHEBI:57287"/>
        <dbReference type="ChEBI" id="CHEBI:57379"/>
        <dbReference type="ChEBI" id="CHEBI:74151"/>
        <dbReference type="EC" id="2.3.1.225"/>
    </reaction>
</comment>
<keyword evidence="5" id="KW-0564">Palmitate</keyword>